<feature type="domain" description="Glycosyl transferase family 1" evidence="8">
    <location>
        <begin position="300"/>
        <end position="449"/>
    </location>
</feature>
<keyword evidence="5 7" id="KW-0808">Transferase</keyword>
<protein>
    <recommendedName>
        <fullName evidence="7">Glycogen synthase</fullName>
        <ecNumber evidence="7">2.4.1.21</ecNumber>
    </recommendedName>
    <alternativeName>
        <fullName evidence="7">Starch [bacterial glycogen] synthase</fullName>
    </alternativeName>
</protein>
<dbReference type="NCBIfam" id="TIGR02095">
    <property type="entry name" value="glgA"/>
    <property type="match status" value="1"/>
</dbReference>
<evidence type="ECO:0000256" key="4">
    <source>
        <dbReference type="ARBA" id="ARBA00022676"/>
    </source>
</evidence>
<evidence type="ECO:0000259" key="8">
    <source>
        <dbReference type="Pfam" id="PF00534"/>
    </source>
</evidence>
<keyword evidence="6 7" id="KW-0320">Glycogen biosynthesis</keyword>
<comment type="pathway">
    <text evidence="7">Glycan biosynthesis; glycogen biosynthesis.</text>
</comment>
<dbReference type="EMBL" id="JAGQHS010000008">
    <property type="protein sequence ID" value="MCA9754738.1"/>
    <property type="molecule type" value="Genomic_DNA"/>
</dbReference>
<comment type="function">
    <text evidence="2 7">Synthesizes alpha-1,4-glucan chains using ADP-glucose.</text>
</comment>
<feature type="domain" description="Starch synthase catalytic" evidence="9">
    <location>
        <begin position="5"/>
        <end position="244"/>
    </location>
</feature>
<proteinExistence type="inferred from homology"/>
<evidence type="ECO:0000256" key="1">
    <source>
        <dbReference type="ARBA" id="ARBA00001478"/>
    </source>
</evidence>
<sequence length="489" mass="55359">MERLRICFVSSEYAPLAKTGGLADVSAALTRYLHSAGHDVRAFLPLYRRVDDGKRKLQPVEFLQGIEVQIGQSTHRFSIYKTTVPGSDLEINLVHCPSLFGREDIYTQDADEHLRFLLLSHAAIISCQRMGFSPQIVHCNDWQTGMIPLLFRTVYRWDQLFDHVRTVMTIHNIGYQGIFGPNIVPDLELANDTYLLHQEDLNKGQVGFLKTGLLYADGLTTVSPTYAKEIQTEEHGMGMEEILRVRKERLVGLLNGVDYEEWDPAHDPLIPHSYSLEDPSGKAKNREALLRGVGLPGSPTAPVIGMVTRLTAQKGLDLVEKVLPEILRERDMRLVVLGSGEPRYEEFFLRMRRTFPGKVHFHNGFSNDLAHLIEAGSDAFLMPSKYEPCGLNQMYSLRYGTVPIVRKTGGLADTVDLYDPETGEGTGVVFEHYNTAGLRWAILATLDLYRNKAVWEKIVKSGMEKDFSWEKQGALYVELYRRLIASPRY</sequence>
<comment type="catalytic activity">
    <reaction evidence="1 7">
        <text>[(1-&gt;4)-alpha-D-glucosyl](n) + ADP-alpha-D-glucose = [(1-&gt;4)-alpha-D-glucosyl](n+1) + ADP + H(+)</text>
        <dbReference type="Rhea" id="RHEA:18189"/>
        <dbReference type="Rhea" id="RHEA-COMP:9584"/>
        <dbReference type="Rhea" id="RHEA-COMP:9587"/>
        <dbReference type="ChEBI" id="CHEBI:15378"/>
        <dbReference type="ChEBI" id="CHEBI:15444"/>
        <dbReference type="ChEBI" id="CHEBI:57498"/>
        <dbReference type="ChEBI" id="CHEBI:456216"/>
        <dbReference type="EC" id="2.4.1.21"/>
    </reaction>
</comment>
<accession>A0A956N9C6</accession>
<reference evidence="10" key="1">
    <citation type="submission" date="2020-04" db="EMBL/GenBank/DDBJ databases">
        <authorList>
            <person name="Zhang T."/>
        </authorList>
    </citation>
    <scope>NUCLEOTIDE SEQUENCE</scope>
    <source>
        <strain evidence="10">HKST-UBA02</strain>
    </source>
</reference>
<dbReference type="Pfam" id="PF08323">
    <property type="entry name" value="Glyco_transf_5"/>
    <property type="match status" value="1"/>
</dbReference>
<dbReference type="InterPro" id="IPR001296">
    <property type="entry name" value="Glyco_trans_1"/>
</dbReference>
<evidence type="ECO:0000256" key="5">
    <source>
        <dbReference type="ARBA" id="ARBA00022679"/>
    </source>
</evidence>
<dbReference type="GO" id="GO:0009011">
    <property type="term" value="F:alpha-1,4-glucan glucosyltransferase (ADP-glucose donor) activity"/>
    <property type="evidence" value="ECO:0007669"/>
    <property type="project" value="UniProtKB-UniRule"/>
</dbReference>
<evidence type="ECO:0000256" key="2">
    <source>
        <dbReference type="ARBA" id="ARBA00002764"/>
    </source>
</evidence>
<dbReference type="CDD" id="cd03791">
    <property type="entry name" value="GT5_Glycogen_synthase_DULL1-like"/>
    <property type="match status" value="1"/>
</dbReference>
<comment type="caution">
    <text evidence="10">The sequence shown here is derived from an EMBL/GenBank/DDBJ whole genome shotgun (WGS) entry which is preliminary data.</text>
</comment>
<evidence type="ECO:0000313" key="10">
    <source>
        <dbReference type="EMBL" id="MCA9754738.1"/>
    </source>
</evidence>
<dbReference type="PANTHER" id="PTHR45825">
    <property type="entry name" value="GRANULE-BOUND STARCH SYNTHASE 1, CHLOROPLASTIC/AMYLOPLASTIC"/>
    <property type="match status" value="1"/>
</dbReference>
<dbReference type="Pfam" id="PF00534">
    <property type="entry name" value="Glycos_transf_1"/>
    <property type="match status" value="1"/>
</dbReference>
<evidence type="ECO:0000313" key="11">
    <source>
        <dbReference type="Proteomes" id="UP000739538"/>
    </source>
</evidence>
<dbReference type="EC" id="2.4.1.21" evidence="7"/>
<dbReference type="Gene3D" id="3.40.50.2000">
    <property type="entry name" value="Glycogen Phosphorylase B"/>
    <property type="match status" value="2"/>
</dbReference>
<name>A0A956N9C6_UNCEI</name>
<reference evidence="10" key="2">
    <citation type="journal article" date="2021" name="Microbiome">
        <title>Successional dynamics and alternative stable states in a saline activated sludge microbial community over 9 years.</title>
        <authorList>
            <person name="Wang Y."/>
            <person name="Ye J."/>
            <person name="Ju F."/>
            <person name="Liu L."/>
            <person name="Boyd J.A."/>
            <person name="Deng Y."/>
            <person name="Parks D.H."/>
            <person name="Jiang X."/>
            <person name="Yin X."/>
            <person name="Woodcroft B.J."/>
            <person name="Tyson G.W."/>
            <person name="Hugenholtz P."/>
            <person name="Polz M.F."/>
            <person name="Zhang T."/>
        </authorList>
    </citation>
    <scope>NUCLEOTIDE SEQUENCE</scope>
    <source>
        <strain evidence="10">HKST-UBA02</strain>
    </source>
</reference>
<dbReference type="GO" id="GO:0004373">
    <property type="term" value="F:alpha-1,4-glucan glucosyltransferase (UDP-glucose donor) activity"/>
    <property type="evidence" value="ECO:0007669"/>
    <property type="project" value="InterPro"/>
</dbReference>
<dbReference type="Proteomes" id="UP000739538">
    <property type="component" value="Unassembled WGS sequence"/>
</dbReference>
<evidence type="ECO:0000256" key="6">
    <source>
        <dbReference type="ARBA" id="ARBA00023056"/>
    </source>
</evidence>
<dbReference type="SUPFAM" id="SSF53756">
    <property type="entry name" value="UDP-Glycosyltransferase/glycogen phosphorylase"/>
    <property type="match status" value="1"/>
</dbReference>
<gene>
    <name evidence="7" type="primary">glgA</name>
    <name evidence="10" type="ORF">KDA27_02975</name>
</gene>
<dbReference type="InterPro" id="IPR011835">
    <property type="entry name" value="GS/SS"/>
</dbReference>
<keyword evidence="4 7" id="KW-0328">Glycosyltransferase</keyword>
<organism evidence="10 11">
    <name type="scientific">Eiseniibacteriota bacterium</name>
    <dbReference type="NCBI Taxonomy" id="2212470"/>
    <lineage>
        <taxon>Bacteria</taxon>
        <taxon>Candidatus Eiseniibacteriota</taxon>
    </lineage>
</organism>
<dbReference type="PANTHER" id="PTHR45825:SF11">
    <property type="entry name" value="ALPHA AMYLASE DOMAIN-CONTAINING PROTEIN"/>
    <property type="match status" value="1"/>
</dbReference>
<comment type="similarity">
    <text evidence="3 7">Belongs to the glycosyltransferase 1 family. Bacterial/plant glycogen synthase subfamily.</text>
</comment>
<evidence type="ECO:0000259" key="9">
    <source>
        <dbReference type="Pfam" id="PF08323"/>
    </source>
</evidence>
<dbReference type="HAMAP" id="MF_00484">
    <property type="entry name" value="Glycogen_synth"/>
    <property type="match status" value="1"/>
</dbReference>
<evidence type="ECO:0000256" key="7">
    <source>
        <dbReference type="HAMAP-Rule" id="MF_00484"/>
    </source>
</evidence>
<feature type="binding site" evidence="7">
    <location>
        <position position="18"/>
    </location>
    <ligand>
        <name>ADP-alpha-D-glucose</name>
        <dbReference type="ChEBI" id="CHEBI:57498"/>
    </ligand>
</feature>
<dbReference type="AlphaFoldDB" id="A0A956N9C6"/>
<dbReference type="InterPro" id="IPR013534">
    <property type="entry name" value="Starch_synth_cat_dom"/>
</dbReference>
<evidence type="ECO:0000256" key="3">
    <source>
        <dbReference type="ARBA" id="ARBA00010281"/>
    </source>
</evidence>
<dbReference type="GO" id="GO:0005978">
    <property type="term" value="P:glycogen biosynthetic process"/>
    <property type="evidence" value="ECO:0007669"/>
    <property type="project" value="UniProtKB-UniRule"/>
</dbReference>